<comment type="caution">
    <text evidence="1">The sequence shown here is derived from an EMBL/GenBank/DDBJ whole genome shotgun (WGS) entry which is preliminary data.</text>
</comment>
<keyword evidence="2" id="KW-1185">Reference proteome</keyword>
<evidence type="ECO:0008006" key="3">
    <source>
        <dbReference type="Google" id="ProtNLM"/>
    </source>
</evidence>
<evidence type="ECO:0000313" key="1">
    <source>
        <dbReference type="EMBL" id="GAA2639877.1"/>
    </source>
</evidence>
<sequence>MARRPVELVAGQLAMGAEEPWQPSECKCWPFPPKPRLGCQHCPTCDTCQDCRQCAGSGCTCACEREGE</sequence>
<gene>
    <name evidence="1" type="ORF">GCM10009863_66230</name>
</gene>
<organism evidence="1 2">
    <name type="scientific">Streptomyces axinellae</name>
    <dbReference type="NCBI Taxonomy" id="552788"/>
    <lineage>
        <taxon>Bacteria</taxon>
        <taxon>Bacillati</taxon>
        <taxon>Actinomycetota</taxon>
        <taxon>Actinomycetes</taxon>
        <taxon>Kitasatosporales</taxon>
        <taxon>Streptomycetaceae</taxon>
        <taxon>Streptomyces</taxon>
    </lineage>
</organism>
<dbReference type="EMBL" id="BAAARJ010000037">
    <property type="protein sequence ID" value="GAA2639877.1"/>
    <property type="molecule type" value="Genomic_DNA"/>
</dbReference>
<protein>
    <recommendedName>
        <fullName evidence="3">Metallothionein</fullName>
    </recommendedName>
</protein>
<dbReference type="Proteomes" id="UP001501447">
    <property type="component" value="Unassembled WGS sequence"/>
</dbReference>
<reference evidence="2" key="1">
    <citation type="journal article" date="2019" name="Int. J. Syst. Evol. Microbiol.">
        <title>The Global Catalogue of Microorganisms (GCM) 10K type strain sequencing project: providing services to taxonomists for standard genome sequencing and annotation.</title>
        <authorList>
            <consortium name="The Broad Institute Genomics Platform"/>
            <consortium name="The Broad Institute Genome Sequencing Center for Infectious Disease"/>
            <person name="Wu L."/>
            <person name="Ma J."/>
        </authorList>
    </citation>
    <scope>NUCLEOTIDE SEQUENCE [LARGE SCALE GENOMIC DNA]</scope>
    <source>
        <strain evidence="2">JCM 16373</strain>
    </source>
</reference>
<accession>A0ABP6DAK7</accession>
<dbReference type="RefSeq" id="WP_344570772.1">
    <property type="nucleotide sequence ID" value="NZ_BAAARJ010000037.1"/>
</dbReference>
<name>A0ABP6DAK7_9ACTN</name>
<evidence type="ECO:0000313" key="2">
    <source>
        <dbReference type="Proteomes" id="UP001501447"/>
    </source>
</evidence>
<proteinExistence type="predicted"/>